<name>A0A9Q3ETL7_9BASI</name>
<dbReference type="SUPFAM" id="SSF52540">
    <property type="entry name" value="P-loop containing nucleoside triphosphate hydrolases"/>
    <property type="match status" value="1"/>
</dbReference>
<dbReference type="GO" id="GO:0016787">
    <property type="term" value="F:hydrolase activity"/>
    <property type="evidence" value="ECO:0007669"/>
    <property type="project" value="UniProtKB-KW"/>
</dbReference>
<keyword evidence="3" id="KW-0067">ATP-binding</keyword>
<keyword evidence="2" id="KW-0378">Hydrolase</keyword>
<dbReference type="PANTHER" id="PTHR45626:SF22">
    <property type="entry name" value="DNA REPAIR PROTEIN RAD5"/>
    <property type="match status" value="1"/>
</dbReference>
<evidence type="ECO:0000256" key="2">
    <source>
        <dbReference type="ARBA" id="ARBA00022801"/>
    </source>
</evidence>
<evidence type="ECO:0000256" key="4">
    <source>
        <dbReference type="SAM" id="MobiDB-lite"/>
    </source>
</evidence>
<organism evidence="5 6">
    <name type="scientific">Austropuccinia psidii MF-1</name>
    <dbReference type="NCBI Taxonomy" id="1389203"/>
    <lineage>
        <taxon>Eukaryota</taxon>
        <taxon>Fungi</taxon>
        <taxon>Dikarya</taxon>
        <taxon>Basidiomycota</taxon>
        <taxon>Pucciniomycotina</taxon>
        <taxon>Pucciniomycetes</taxon>
        <taxon>Pucciniales</taxon>
        <taxon>Sphaerophragmiaceae</taxon>
        <taxon>Austropuccinia</taxon>
    </lineage>
</organism>
<dbReference type="GO" id="GO:0006281">
    <property type="term" value="P:DNA repair"/>
    <property type="evidence" value="ECO:0007669"/>
    <property type="project" value="TreeGrafter"/>
</dbReference>
<evidence type="ECO:0000256" key="1">
    <source>
        <dbReference type="ARBA" id="ARBA00022741"/>
    </source>
</evidence>
<evidence type="ECO:0008006" key="7">
    <source>
        <dbReference type="Google" id="ProtNLM"/>
    </source>
</evidence>
<dbReference type="GO" id="GO:0008094">
    <property type="term" value="F:ATP-dependent activity, acting on DNA"/>
    <property type="evidence" value="ECO:0007669"/>
    <property type="project" value="TreeGrafter"/>
</dbReference>
<evidence type="ECO:0000313" key="5">
    <source>
        <dbReference type="EMBL" id="MBW0526804.1"/>
    </source>
</evidence>
<evidence type="ECO:0000313" key="6">
    <source>
        <dbReference type="Proteomes" id="UP000765509"/>
    </source>
</evidence>
<dbReference type="Proteomes" id="UP000765509">
    <property type="component" value="Unassembled WGS sequence"/>
</dbReference>
<dbReference type="GO" id="GO:0005524">
    <property type="term" value="F:ATP binding"/>
    <property type="evidence" value="ECO:0007669"/>
    <property type="project" value="UniProtKB-KW"/>
</dbReference>
<keyword evidence="6" id="KW-1185">Reference proteome</keyword>
<dbReference type="PANTHER" id="PTHR45626">
    <property type="entry name" value="TRANSCRIPTION TERMINATION FACTOR 2-RELATED"/>
    <property type="match status" value="1"/>
</dbReference>
<sequence>MLNTIADLDLDDHGGRRTQDNPSEITQTILDVEECMMSSKIAHLLKRLLKKKQSKCGPTKLIGIALSHNSIFSVQIDGTITAQAQEKALDNFINNTECKVLIESIATAGAGLNITCANIVYLIVRGPPKFYPNFPILTTTFPGAQLEPSH</sequence>
<dbReference type="GO" id="GO:0005634">
    <property type="term" value="C:nucleus"/>
    <property type="evidence" value="ECO:0007669"/>
    <property type="project" value="TreeGrafter"/>
</dbReference>
<gene>
    <name evidence="5" type="ORF">O181_066519</name>
</gene>
<accession>A0A9Q3ETL7</accession>
<reference evidence="5" key="1">
    <citation type="submission" date="2021-03" db="EMBL/GenBank/DDBJ databases">
        <title>Draft genome sequence of rust myrtle Austropuccinia psidii MF-1, a brazilian biotype.</title>
        <authorList>
            <person name="Quecine M.C."/>
            <person name="Pachon D.M.R."/>
            <person name="Bonatelli M.L."/>
            <person name="Correr F.H."/>
            <person name="Franceschini L.M."/>
            <person name="Leite T.F."/>
            <person name="Margarido G.R.A."/>
            <person name="Almeida C.A."/>
            <person name="Ferrarezi J.A."/>
            <person name="Labate C.A."/>
        </authorList>
    </citation>
    <scope>NUCLEOTIDE SEQUENCE</scope>
    <source>
        <strain evidence="5">MF-1</strain>
    </source>
</reference>
<feature type="region of interest" description="Disordered" evidence="4">
    <location>
        <begin position="1"/>
        <end position="21"/>
    </location>
</feature>
<evidence type="ECO:0000256" key="3">
    <source>
        <dbReference type="ARBA" id="ARBA00022840"/>
    </source>
</evidence>
<dbReference type="InterPro" id="IPR050628">
    <property type="entry name" value="SNF2_RAD54_helicase_TF"/>
</dbReference>
<keyword evidence="1" id="KW-0547">Nucleotide-binding</keyword>
<dbReference type="EMBL" id="AVOT02032954">
    <property type="protein sequence ID" value="MBW0526804.1"/>
    <property type="molecule type" value="Genomic_DNA"/>
</dbReference>
<dbReference type="AlphaFoldDB" id="A0A9Q3ETL7"/>
<protein>
    <recommendedName>
        <fullName evidence="7">Helicase C-terminal domain-containing protein</fullName>
    </recommendedName>
</protein>
<comment type="caution">
    <text evidence="5">The sequence shown here is derived from an EMBL/GenBank/DDBJ whole genome shotgun (WGS) entry which is preliminary data.</text>
</comment>
<proteinExistence type="predicted"/>
<dbReference type="InterPro" id="IPR027417">
    <property type="entry name" value="P-loop_NTPase"/>
</dbReference>
<dbReference type="Gene3D" id="3.40.50.300">
    <property type="entry name" value="P-loop containing nucleotide triphosphate hydrolases"/>
    <property type="match status" value="1"/>
</dbReference>